<protein>
    <submittedName>
        <fullName evidence="3">Uncharacterized protein</fullName>
    </submittedName>
</protein>
<name>A0A8S3RJJ4_MYTED</name>
<reference evidence="3" key="1">
    <citation type="submission" date="2021-03" db="EMBL/GenBank/DDBJ databases">
        <authorList>
            <person name="Bekaert M."/>
        </authorList>
    </citation>
    <scope>NUCLEOTIDE SEQUENCE</scope>
</reference>
<evidence type="ECO:0000313" key="4">
    <source>
        <dbReference type="Proteomes" id="UP000683360"/>
    </source>
</evidence>
<accession>A0A8S3RJJ4</accession>
<dbReference type="EMBL" id="CAJPWZ010001054">
    <property type="protein sequence ID" value="CAG2206552.1"/>
    <property type="molecule type" value="Genomic_DNA"/>
</dbReference>
<feature type="compositionally biased region" description="Basic and acidic residues" evidence="1">
    <location>
        <begin position="365"/>
        <end position="379"/>
    </location>
</feature>
<dbReference type="Proteomes" id="UP000683360">
    <property type="component" value="Unassembled WGS sequence"/>
</dbReference>
<dbReference type="OrthoDB" id="1413014at2759"/>
<keyword evidence="2" id="KW-0472">Membrane</keyword>
<comment type="caution">
    <text evidence="3">The sequence shown here is derived from an EMBL/GenBank/DDBJ whole genome shotgun (WGS) entry which is preliminary data.</text>
</comment>
<feature type="region of interest" description="Disordered" evidence="1">
    <location>
        <begin position="354"/>
        <end position="379"/>
    </location>
</feature>
<organism evidence="3 4">
    <name type="scientific">Mytilus edulis</name>
    <name type="common">Blue mussel</name>
    <dbReference type="NCBI Taxonomy" id="6550"/>
    <lineage>
        <taxon>Eukaryota</taxon>
        <taxon>Metazoa</taxon>
        <taxon>Spiralia</taxon>
        <taxon>Lophotrochozoa</taxon>
        <taxon>Mollusca</taxon>
        <taxon>Bivalvia</taxon>
        <taxon>Autobranchia</taxon>
        <taxon>Pteriomorphia</taxon>
        <taxon>Mytilida</taxon>
        <taxon>Mytiloidea</taxon>
        <taxon>Mytilidae</taxon>
        <taxon>Mytilinae</taxon>
        <taxon>Mytilus</taxon>
    </lineage>
</organism>
<keyword evidence="2" id="KW-1133">Transmembrane helix</keyword>
<keyword evidence="4" id="KW-1185">Reference proteome</keyword>
<gene>
    <name evidence="3" type="ORF">MEDL_20879</name>
</gene>
<feature type="region of interest" description="Disordered" evidence="1">
    <location>
        <begin position="150"/>
        <end position="181"/>
    </location>
</feature>
<evidence type="ECO:0000256" key="2">
    <source>
        <dbReference type="SAM" id="Phobius"/>
    </source>
</evidence>
<keyword evidence="2" id="KW-0812">Transmembrane</keyword>
<dbReference type="Gene3D" id="3.40.1690.20">
    <property type="match status" value="1"/>
</dbReference>
<dbReference type="AlphaFoldDB" id="A0A8S3RJJ4"/>
<sequence>MEEKAQKGVKGLGKGLSAAENAAGVVEGVAQLSGAEDVADVAGQLGDGADIGVDAADIGSGCFKCFSRRKAQRTAINSLLRQYSVLKQNNSRVSFKKFQTNQNRTFHQLSRDFRFLSSLLTKCGFHREATLAKEVAGHVRCFSTTGARLDKTDSDKDKQENDADKEKHNDEDDDKEKENERKEAMEHMWRMLIRVSAISLILFIMMSMTMPPDPAETASPYSKIYITWQEFYHDLLLKGEVDRIQVLPNGKYVHVYPHHGAMFKGEPIGFEFHLISSIKILSGQKTWRKRPKKGVKGLGKGLSAAENAAGVVEGVAQLSGAEDVADVAGQLGDGADIGVDAADIGSGCFKCFSKKKSTKVKHSDKKVDDKTGKKESDGT</sequence>
<evidence type="ECO:0000256" key="1">
    <source>
        <dbReference type="SAM" id="MobiDB-lite"/>
    </source>
</evidence>
<proteinExistence type="predicted"/>
<evidence type="ECO:0000313" key="3">
    <source>
        <dbReference type="EMBL" id="CAG2206552.1"/>
    </source>
</evidence>
<feature type="compositionally biased region" description="Basic residues" evidence="1">
    <location>
        <begin position="354"/>
        <end position="364"/>
    </location>
</feature>
<feature type="transmembrane region" description="Helical" evidence="2">
    <location>
        <begin position="191"/>
        <end position="210"/>
    </location>
</feature>